<dbReference type="InterPro" id="IPR044043">
    <property type="entry name" value="VanA_C_cat"/>
</dbReference>
<dbReference type="PANTHER" id="PTHR21266">
    <property type="entry name" value="IRON-SULFUR DOMAIN CONTAINING PROTEIN"/>
    <property type="match status" value="1"/>
</dbReference>
<sequence>MTSTTMMRQVQAVSTCPSVRSPVPTVALARPARRQLPAGGFAGPKSSQHRPQLRVFSQKDEHKVEPSTNPPPPTESAAESPFFEPLLRGLVLGVGAGVLCEMAHVAFKFTNIATDGGSHFPSGAQIYEQLAPLFVWDHAVAITFWFVFYIIEAAAILAILREYPDDKQASKVIGSTITLPKRLMPLKLSSVKKALHTLVSGRSLQLARQGAAPMAYRGGSSGGAAVLEKPRPVPTPRPLNAPKVTVVEEEESKTEGGKTAQEGGPACKGRAAAVRGGSLSAEFRRAAGLRPGQLSPDSPLFDGKTPVNPKDIASAKREKELRDRKAYLQNFWYAAAVSEKVTSKPMRVDILSRTVTIWRGEDGKVHCLDDVCPHRGAPLSSGWTKEKNGKSCVVCPYHGWTFNGEGALEEVPSQQTHLAFPRRPLVDSYPVEERGGFVWLFFGAKGLPADERPPLPLVPELEDPNWRAVYGEMEFESPHWPVFENAMDFAHIHYVHDGSFGNQDKPTLNDMTVTRDTWSVSANFNIHNKPVNPLWNFTKVPSVPVEARAFLPSTSSVKITLGGGVQMITYVNTVPIDEHRTINRFCLIRNFATSPLFDAYTRKNMYKILTEDKVMIEMLKPEQLLNEVSLEADKPQIAFRKLRQEWLDMGYGVQPEANARHTGSLRVDM</sequence>
<dbReference type="Gene3D" id="2.102.10.10">
    <property type="entry name" value="Rieske [2Fe-2S] iron-sulphur domain"/>
    <property type="match status" value="1"/>
</dbReference>
<keyword evidence="7" id="KW-0812">Transmembrane</keyword>
<dbReference type="InterPro" id="IPR017941">
    <property type="entry name" value="Rieske_2Fe-2S"/>
</dbReference>
<dbReference type="InterPro" id="IPR050584">
    <property type="entry name" value="Cholesterol_7-desaturase"/>
</dbReference>
<evidence type="ECO:0000313" key="10">
    <source>
        <dbReference type="Proteomes" id="UP001054857"/>
    </source>
</evidence>
<feature type="region of interest" description="Disordered" evidence="6">
    <location>
        <begin position="289"/>
        <end position="310"/>
    </location>
</feature>
<dbReference type="PANTHER" id="PTHR21266:SF60">
    <property type="entry name" value="3-KETOSTEROID-9-ALPHA-MONOOXYGENASE, OXYGENASE COMPONENT"/>
    <property type="match status" value="1"/>
</dbReference>
<dbReference type="SUPFAM" id="SSF55961">
    <property type="entry name" value="Bet v1-like"/>
    <property type="match status" value="1"/>
</dbReference>
<evidence type="ECO:0000259" key="8">
    <source>
        <dbReference type="PROSITE" id="PS51296"/>
    </source>
</evidence>
<keyword evidence="1" id="KW-0001">2Fe-2S</keyword>
<evidence type="ECO:0000256" key="3">
    <source>
        <dbReference type="ARBA" id="ARBA00023002"/>
    </source>
</evidence>
<protein>
    <recommendedName>
        <fullName evidence="8">Rieske domain-containing protein</fullName>
    </recommendedName>
</protein>
<keyword evidence="7" id="KW-0472">Membrane</keyword>
<organism evidence="9 10">
    <name type="scientific">Astrephomene gubernaculifera</name>
    <dbReference type="NCBI Taxonomy" id="47775"/>
    <lineage>
        <taxon>Eukaryota</taxon>
        <taxon>Viridiplantae</taxon>
        <taxon>Chlorophyta</taxon>
        <taxon>core chlorophytes</taxon>
        <taxon>Chlorophyceae</taxon>
        <taxon>CS clade</taxon>
        <taxon>Chlamydomonadales</taxon>
        <taxon>Astrephomenaceae</taxon>
        <taxon>Astrephomene</taxon>
    </lineage>
</organism>
<feature type="domain" description="Rieske" evidence="8">
    <location>
        <begin position="332"/>
        <end position="440"/>
    </location>
</feature>
<keyword evidence="4" id="KW-0408">Iron</keyword>
<dbReference type="Proteomes" id="UP001054857">
    <property type="component" value="Unassembled WGS sequence"/>
</dbReference>
<dbReference type="Gene3D" id="3.90.380.10">
    <property type="entry name" value="Naphthalene 1,2-dioxygenase Alpha Subunit, Chain A, domain 1"/>
    <property type="match status" value="1"/>
</dbReference>
<dbReference type="GO" id="GO:0005737">
    <property type="term" value="C:cytoplasm"/>
    <property type="evidence" value="ECO:0007669"/>
    <property type="project" value="TreeGrafter"/>
</dbReference>
<dbReference type="InterPro" id="IPR036922">
    <property type="entry name" value="Rieske_2Fe-2S_sf"/>
</dbReference>
<evidence type="ECO:0000256" key="2">
    <source>
        <dbReference type="ARBA" id="ARBA00022723"/>
    </source>
</evidence>
<dbReference type="PROSITE" id="PS51296">
    <property type="entry name" value="RIESKE"/>
    <property type="match status" value="1"/>
</dbReference>
<keyword evidence="2" id="KW-0479">Metal-binding</keyword>
<evidence type="ECO:0000256" key="5">
    <source>
        <dbReference type="ARBA" id="ARBA00023014"/>
    </source>
</evidence>
<dbReference type="CDD" id="cd03469">
    <property type="entry name" value="Rieske_RO_Alpha_N"/>
    <property type="match status" value="1"/>
</dbReference>
<evidence type="ECO:0000256" key="4">
    <source>
        <dbReference type="ARBA" id="ARBA00023004"/>
    </source>
</evidence>
<gene>
    <name evidence="9" type="ORF">Agub_g12138</name>
</gene>
<dbReference type="Pfam" id="PF19112">
    <property type="entry name" value="VanA_C"/>
    <property type="match status" value="1"/>
</dbReference>
<dbReference type="EMBL" id="BMAR01000034">
    <property type="protein sequence ID" value="GFR49992.1"/>
    <property type="molecule type" value="Genomic_DNA"/>
</dbReference>
<dbReference type="GO" id="GO:0051537">
    <property type="term" value="F:2 iron, 2 sulfur cluster binding"/>
    <property type="evidence" value="ECO:0007669"/>
    <property type="project" value="UniProtKB-KW"/>
</dbReference>
<keyword evidence="3" id="KW-0560">Oxidoreductase</keyword>
<dbReference type="Pfam" id="PF00355">
    <property type="entry name" value="Rieske"/>
    <property type="match status" value="1"/>
</dbReference>
<keyword evidence="5" id="KW-0411">Iron-sulfur</keyword>
<comment type="caution">
    <text evidence="9">The sequence shown here is derived from an EMBL/GenBank/DDBJ whole genome shotgun (WGS) entry which is preliminary data.</text>
</comment>
<reference evidence="9 10" key="1">
    <citation type="journal article" date="2021" name="Sci. Rep.">
        <title>Genome sequencing of the multicellular alga Astrephomene provides insights into convergent evolution of germ-soma differentiation.</title>
        <authorList>
            <person name="Yamashita S."/>
            <person name="Yamamoto K."/>
            <person name="Matsuzaki R."/>
            <person name="Suzuki S."/>
            <person name="Yamaguchi H."/>
            <person name="Hirooka S."/>
            <person name="Minakuchi Y."/>
            <person name="Miyagishima S."/>
            <person name="Kawachi M."/>
            <person name="Toyoda A."/>
            <person name="Nozaki H."/>
        </authorList>
    </citation>
    <scope>NUCLEOTIDE SEQUENCE [LARGE SCALE GENOMIC DNA]</scope>
    <source>
        <strain evidence="9 10">NIES-4017</strain>
    </source>
</reference>
<accession>A0AAD3E019</accession>
<feature type="compositionally biased region" description="Low complexity" evidence="6">
    <location>
        <begin position="28"/>
        <end position="38"/>
    </location>
</feature>
<dbReference type="GO" id="GO:0016491">
    <property type="term" value="F:oxidoreductase activity"/>
    <property type="evidence" value="ECO:0007669"/>
    <property type="project" value="UniProtKB-KW"/>
</dbReference>
<dbReference type="AlphaFoldDB" id="A0AAD3E019"/>
<proteinExistence type="predicted"/>
<evidence type="ECO:0000256" key="1">
    <source>
        <dbReference type="ARBA" id="ARBA00022714"/>
    </source>
</evidence>
<keyword evidence="7" id="KW-1133">Transmembrane helix</keyword>
<feature type="region of interest" description="Disordered" evidence="6">
    <location>
        <begin position="245"/>
        <end position="271"/>
    </location>
</feature>
<name>A0AAD3E019_9CHLO</name>
<feature type="region of interest" description="Disordered" evidence="6">
    <location>
        <begin position="28"/>
        <end position="79"/>
    </location>
</feature>
<evidence type="ECO:0000256" key="7">
    <source>
        <dbReference type="SAM" id="Phobius"/>
    </source>
</evidence>
<evidence type="ECO:0000256" key="6">
    <source>
        <dbReference type="SAM" id="MobiDB-lite"/>
    </source>
</evidence>
<evidence type="ECO:0000313" key="9">
    <source>
        <dbReference type="EMBL" id="GFR49992.1"/>
    </source>
</evidence>
<dbReference type="SUPFAM" id="SSF50022">
    <property type="entry name" value="ISP domain"/>
    <property type="match status" value="1"/>
</dbReference>
<feature type="transmembrane region" description="Helical" evidence="7">
    <location>
        <begin position="139"/>
        <end position="160"/>
    </location>
</feature>
<keyword evidence="10" id="KW-1185">Reference proteome</keyword>
<dbReference type="GO" id="GO:0046872">
    <property type="term" value="F:metal ion binding"/>
    <property type="evidence" value="ECO:0007669"/>
    <property type="project" value="UniProtKB-KW"/>
</dbReference>